<evidence type="ECO:0000313" key="2">
    <source>
        <dbReference type="EMBL" id="GIJ72735.1"/>
    </source>
</evidence>
<evidence type="ECO:0000256" key="1">
    <source>
        <dbReference type="SAM" id="SignalP"/>
    </source>
</evidence>
<comment type="caution">
    <text evidence="2">The sequence shown here is derived from an EMBL/GenBank/DDBJ whole genome shotgun (WGS) entry which is preliminary data.</text>
</comment>
<feature type="signal peptide" evidence="1">
    <location>
        <begin position="1"/>
        <end position="32"/>
    </location>
</feature>
<dbReference type="AlphaFoldDB" id="A0A8J4A2N6"/>
<reference evidence="2" key="1">
    <citation type="submission" date="2021-01" db="EMBL/GenBank/DDBJ databases">
        <title>Whole genome shotgun sequence of Virgisporangium ochraceum NBRC 16418.</title>
        <authorList>
            <person name="Komaki H."/>
            <person name="Tamura T."/>
        </authorList>
    </citation>
    <scope>NUCLEOTIDE SEQUENCE</scope>
    <source>
        <strain evidence="2">NBRC 16418</strain>
    </source>
</reference>
<dbReference type="Gene3D" id="3.10.450.50">
    <property type="match status" value="1"/>
</dbReference>
<name>A0A8J4A2N6_9ACTN</name>
<dbReference type="Proteomes" id="UP000635606">
    <property type="component" value="Unassembled WGS sequence"/>
</dbReference>
<dbReference type="EMBL" id="BOPH01000105">
    <property type="protein sequence ID" value="GIJ72735.1"/>
    <property type="molecule type" value="Genomic_DNA"/>
</dbReference>
<organism evidence="2 3">
    <name type="scientific">Virgisporangium ochraceum</name>
    <dbReference type="NCBI Taxonomy" id="65505"/>
    <lineage>
        <taxon>Bacteria</taxon>
        <taxon>Bacillati</taxon>
        <taxon>Actinomycetota</taxon>
        <taxon>Actinomycetes</taxon>
        <taxon>Micromonosporales</taxon>
        <taxon>Micromonosporaceae</taxon>
        <taxon>Virgisporangium</taxon>
    </lineage>
</organism>
<evidence type="ECO:0008006" key="4">
    <source>
        <dbReference type="Google" id="ProtNLM"/>
    </source>
</evidence>
<gene>
    <name evidence="2" type="ORF">Voc01_076520</name>
</gene>
<keyword evidence="1" id="KW-0732">Signal</keyword>
<protein>
    <recommendedName>
        <fullName evidence="4">DUF4440 domain-containing protein</fullName>
    </recommendedName>
</protein>
<evidence type="ECO:0000313" key="3">
    <source>
        <dbReference type="Proteomes" id="UP000635606"/>
    </source>
</evidence>
<sequence length="169" mass="18407">MRGMWNSWKVRLLAAAGAVSVIGAAVATPAIAGTERQSGTAGLAQWCAGKFDEAQRHDMESFRDFDRAAWEAGHDDDAIAIYSAGQIVQGRAAIGESQRNHFNNRNATWTWTEKTRAVDGCSTATIVYDATYAIPSQGFVLRQIISVTYTFKHGKWLTVIDQGTPIPVS</sequence>
<feature type="chain" id="PRO_5035196007" description="DUF4440 domain-containing protein" evidence="1">
    <location>
        <begin position="33"/>
        <end position="169"/>
    </location>
</feature>
<dbReference type="SUPFAM" id="SSF54427">
    <property type="entry name" value="NTF2-like"/>
    <property type="match status" value="1"/>
</dbReference>
<accession>A0A8J4A2N6</accession>
<dbReference type="InterPro" id="IPR032710">
    <property type="entry name" value="NTF2-like_dom_sf"/>
</dbReference>
<dbReference type="RefSeq" id="WP_203932584.1">
    <property type="nucleotide sequence ID" value="NZ_BOPH01000105.1"/>
</dbReference>
<proteinExistence type="predicted"/>
<keyword evidence="3" id="KW-1185">Reference proteome</keyword>